<dbReference type="RefSeq" id="WP_246600316.1">
    <property type="nucleotide sequence ID" value="NZ_JAHTBN010000002.1"/>
</dbReference>
<sequence length="342" mass="36312">MQRNTLPARQPNAGANLMRQSLRGLAVCIGFATVLGTASAAGKYPAEPIKLVVPYPAGGATDLMARSLAQKLSEKIGQSVVVENRSGAAGSIGADFVARSKPDGYTLLYSTMGVLTINPSLYKHLNYDPVKSFAPIALTHVTANMLVVNPAVPAHSVAELAQLAKKEPGKLTFSSSGIGSSSHLSGELFKSIAHVDILHVPYKGTAPAISDFLAGRITMMFDTVSNFVTYVKNGKARALGVTSSKRLPTLPDIPAIAETPGFENFDVTLWSGVLAPAGTPKPIVDYLNKEIVAVMTVPAMKTYLEQYGIEPLHSTPEAFSEAIKKDGKKWGDLIRQAHITAQ</sequence>
<dbReference type="PANTHER" id="PTHR42928">
    <property type="entry name" value="TRICARBOXYLATE-BINDING PROTEIN"/>
    <property type="match status" value="1"/>
</dbReference>
<dbReference type="Proteomes" id="UP001595848">
    <property type="component" value="Unassembled WGS sequence"/>
</dbReference>
<proteinExistence type="inferred from homology"/>
<keyword evidence="3" id="KW-1185">Reference proteome</keyword>
<dbReference type="CDD" id="cd13578">
    <property type="entry name" value="PBP2_Bug27"/>
    <property type="match status" value="1"/>
</dbReference>
<organism evidence="2 3">
    <name type="scientific">Candidimonas humi</name>
    <dbReference type="NCBI Taxonomy" id="683355"/>
    <lineage>
        <taxon>Bacteria</taxon>
        <taxon>Pseudomonadati</taxon>
        <taxon>Pseudomonadota</taxon>
        <taxon>Betaproteobacteria</taxon>
        <taxon>Burkholderiales</taxon>
        <taxon>Alcaligenaceae</taxon>
        <taxon>Candidimonas</taxon>
    </lineage>
</organism>
<dbReference type="Gene3D" id="3.40.190.150">
    <property type="entry name" value="Bordetella uptake gene, domain 1"/>
    <property type="match status" value="1"/>
</dbReference>
<dbReference type="InterPro" id="IPR042100">
    <property type="entry name" value="Bug_dom1"/>
</dbReference>
<dbReference type="Gene3D" id="3.40.190.10">
    <property type="entry name" value="Periplasmic binding protein-like II"/>
    <property type="match status" value="1"/>
</dbReference>
<dbReference type="EMBL" id="JBHSBV010000003">
    <property type="protein sequence ID" value="MFC4201533.1"/>
    <property type="molecule type" value="Genomic_DNA"/>
</dbReference>
<evidence type="ECO:0000256" key="1">
    <source>
        <dbReference type="ARBA" id="ARBA00006987"/>
    </source>
</evidence>
<comment type="caution">
    <text evidence="2">The sequence shown here is derived from an EMBL/GenBank/DDBJ whole genome shotgun (WGS) entry which is preliminary data.</text>
</comment>
<evidence type="ECO:0000313" key="2">
    <source>
        <dbReference type="EMBL" id="MFC4201533.1"/>
    </source>
</evidence>
<evidence type="ECO:0000313" key="3">
    <source>
        <dbReference type="Proteomes" id="UP001595848"/>
    </source>
</evidence>
<dbReference type="PANTHER" id="PTHR42928:SF5">
    <property type="entry name" value="BLR1237 PROTEIN"/>
    <property type="match status" value="1"/>
</dbReference>
<name>A0ABV8NZY0_9BURK</name>
<dbReference type="PIRSF" id="PIRSF017082">
    <property type="entry name" value="YflP"/>
    <property type="match status" value="1"/>
</dbReference>
<reference evidence="3" key="1">
    <citation type="journal article" date="2019" name="Int. J. Syst. Evol. Microbiol.">
        <title>The Global Catalogue of Microorganisms (GCM) 10K type strain sequencing project: providing services to taxonomists for standard genome sequencing and annotation.</title>
        <authorList>
            <consortium name="The Broad Institute Genomics Platform"/>
            <consortium name="The Broad Institute Genome Sequencing Center for Infectious Disease"/>
            <person name="Wu L."/>
            <person name="Ma J."/>
        </authorList>
    </citation>
    <scope>NUCLEOTIDE SEQUENCE [LARGE SCALE GENOMIC DNA]</scope>
    <source>
        <strain evidence="3">LMG 24813</strain>
    </source>
</reference>
<dbReference type="SUPFAM" id="SSF53850">
    <property type="entry name" value="Periplasmic binding protein-like II"/>
    <property type="match status" value="1"/>
</dbReference>
<accession>A0ABV8NZY0</accession>
<dbReference type="Pfam" id="PF03401">
    <property type="entry name" value="TctC"/>
    <property type="match status" value="1"/>
</dbReference>
<comment type="similarity">
    <text evidence="1">Belongs to the UPF0065 (bug) family.</text>
</comment>
<protein>
    <submittedName>
        <fullName evidence="2">Bug family tripartite tricarboxylate transporter substrate binding protein</fullName>
    </submittedName>
</protein>
<gene>
    <name evidence="2" type="ORF">ACFOY1_11260</name>
</gene>
<dbReference type="InterPro" id="IPR005064">
    <property type="entry name" value="BUG"/>
</dbReference>